<dbReference type="EMBL" id="CP031035">
    <property type="protein sequence ID" value="QDZ18993.1"/>
    <property type="molecule type" value="Genomic_DNA"/>
</dbReference>
<dbReference type="PROSITE" id="PS00678">
    <property type="entry name" value="WD_REPEATS_1"/>
    <property type="match status" value="1"/>
</dbReference>
<protein>
    <submittedName>
        <fullName evidence="10">WD40 repeat domain-containing protein</fullName>
    </submittedName>
</protein>
<dbReference type="GO" id="GO:0005682">
    <property type="term" value="C:U5 snRNP"/>
    <property type="evidence" value="ECO:0007669"/>
    <property type="project" value="UniProtKB-ARBA"/>
</dbReference>
<dbReference type="InterPro" id="IPR003034">
    <property type="entry name" value="SAP_dom"/>
</dbReference>
<dbReference type="Proteomes" id="UP000316726">
    <property type="component" value="Chromosome 2"/>
</dbReference>
<comment type="subcellular location">
    <subcellularLocation>
        <location evidence="1">Nucleus</location>
    </subcellularLocation>
</comment>
<dbReference type="InterPro" id="IPR015943">
    <property type="entry name" value="WD40/YVTN_repeat-like_dom_sf"/>
</dbReference>
<dbReference type="SMART" id="SM00320">
    <property type="entry name" value="WD40"/>
    <property type="match status" value="7"/>
</dbReference>
<name>A0A5B8MEV8_9CHLO</name>
<dbReference type="GO" id="GO:0000375">
    <property type="term" value="P:RNA splicing, via transesterification reactions"/>
    <property type="evidence" value="ECO:0007669"/>
    <property type="project" value="UniProtKB-ARBA"/>
</dbReference>
<evidence type="ECO:0000256" key="3">
    <source>
        <dbReference type="ARBA" id="ARBA00022664"/>
    </source>
</evidence>
<dbReference type="InterPro" id="IPR052234">
    <property type="entry name" value="U5_snRNP_Component"/>
</dbReference>
<dbReference type="PANTHER" id="PTHR44006:SF1">
    <property type="entry name" value="U5 SMALL NUCLEAR RIBONUCLEOPROTEIN 40 KDA PROTEIN"/>
    <property type="match status" value="1"/>
</dbReference>
<dbReference type="Gene3D" id="2.130.10.10">
    <property type="entry name" value="YVTN repeat-like/Quinoprotein amine dehydrogenase"/>
    <property type="match status" value="1"/>
</dbReference>
<keyword evidence="5" id="KW-0508">mRNA splicing</keyword>
<evidence type="ECO:0000256" key="4">
    <source>
        <dbReference type="ARBA" id="ARBA00022737"/>
    </source>
</evidence>
<dbReference type="Pfam" id="PF00400">
    <property type="entry name" value="WD40"/>
    <property type="match status" value="7"/>
</dbReference>
<dbReference type="SUPFAM" id="SSF50978">
    <property type="entry name" value="WD40 repeat-like"/>
    <property type="match status" value="1"/>
</dbReference>
<accession>A0A5B8MEV8</accession>
<keyword evidence="11" id="KW-1185">Reference proteome</keyword>
<evidence type="ECO:0000256" key="1">
    <source>
        <dbReference type="ARBA" id="ARBA00004123"/>
    </source>
</evidence>
<dbReference type="PROSITE" id="PS50800">
    <property type="entry name" value="SAP"/>
    <property type="match status" value="1"/>
</dbReference>
<feature type="domain" description="SAP" evidence="9">
    <location>
        <begin position="9"/>
        <end position="43"/>
    </location>
</feature>
<evidence type="ECO:0000313" key="11">
    <source>
        <dbReference type="Proteomes" id="UP000316726"/>
    </source>
</evidence>
<evidence type="ECO:0000256" key="8">
    <source>
        <dbReference type="SAM" id="MobiDB-lite"/>
    </source>
</evidence>
<feature type="compositionally biased region" description="Basic and acidic residues" evidence="8">
    <location>
        <begin position="71"/>
        <end position="80"/>
    </location>
</feature>
<dbReference type="GO" id="GO:0071013">
    <property type="term" value="C:catalytic step 2 spliceosome"/>
    <property type="evidence" value="ECO:0007669"/>
    <property type="project" value="TreeGrafter"/>
</dbReference>
<dbReference type="InterPro" id="IPR020472">
    <property type="entry name" value="WD40_PAC1"/>
</dbReference>
<dbReference type="AlphaFoldDB" id="A0A5B8MEV8"/>
<dbReference type="InterPro" id="IPR019775">
    <property type="entry name" value="WD40_repeat_CS"/>
</dbReference>
<reference evidence="10 11" key="1">
    <citation type="submission" date="2018-07" db="EMBL/GenBank/DDBJ databases">
        <title>The complete nuclear genome of the prasinophyte Chloropicon primus (CCMP1205).</title>
        <authorList>
            <person name="Pombert J.-F."/>
            <person name="Otis C."/>
            <person name="Turmel M."/>
            <person name="Lemieux C."/>
        </authorList>
    </citation>
    <scope>NUCLEOTIDE SEQUENCE [LARGE SCALE GENOMIC DNA]</scope>
    <source>
        <strain evidence="10 11">CCMP1205</strain>
    </source>
</reference>
<dbReference type="SUPFAM" id="SSF68906">
    <property type="entry name" value="SAP domain"/>
    <property type="match status" value="1"/>
</dbReference>
<evidence type="ECO:0000256" key="7">
    <source>
        <dbReference type="PROSITE-ProRule" id="PRU00221"/>
    </source>
</evidence>
<gene>
    <name evidence="10" type="ORF">A3770_02p15110</name>
</gene>
<keyword evidence="2 7" id="KW-0853">WD repeat</keyword>
<evidence type="ECO:0000313" key="10">
    <source>
        <dbReference type="EMBL" id="QDZ18993.1"/>
    </source>
</evidence>
<feature type="repeat" description="WD" evidence="7">
    <location>
        <begin position="172"/>
        <end position="204"/>
    </location>
</feature>
<dbReference type="PROSITE" id="PS50082">
    <property type="entry name" value="WD_REPEATS_2"/>
    <property type="match status" value="5"/>
</dbReference>
<proteinExistence type="predicted"/>
<dbReference type="PROSITE" id="PS50294">
    <property type="entry name" value="WD_REPEATS_REGION"/>
    <property type="match status" value="4"/>
</dbReference>
<dbReference type="STRING" id="1764295.A0A5B8MEV8"/>
<feature type="repeat" description="WD" evidence="7">
    <location>
        <begin position="215"/>
        <end position="247"/>
    </location>
</feature>
<evidence type="ECO:0000259" key="9">
    <source>
        <dbReference type="PROSITE" id="PS50800"/>
    </source>
</evidence>
<dbReference type="GO" id="GO:0006397">
    <property type="term" value="P:mRNA processing"/>
    <property type="evidence" value="ECO:0007669"/>
    <property type="project" value="UniProtKB-KW"/>
</dbReference>
<dbReference type="PRINTS" id="PR00320">
    <property type="entry name" value="GPROTEINBRPT"/>
</dbReference>
<keyword evidence="6" id="KW-0539">Nucleus</keyword>
<dbReference type="InterPro" id="IPR036322">
    <property type="entry name" value="WD40_repeat_dom_sf"/>
</dbReference>
<dbReference type="SMART" id="SM00513">
    <property type="entry name" value="SAP"/>
    <property type="match status" value="1"/>
</dbReference>
<dbReference type="PANTHER" id="PTHR44006">
    <property type="entry name" value="U5 SMALL NUCLEAR RIBONUCLEOPROTEIN 40 KDA PROTEIN"/>
    <property type="match status" value="1"/>
</dbReference>
<dbReference type="Gene3D" id="1.10.720.30">
    <property type="entry name" value="SAP domain"/>
    <property type="match status" value="1"/>
</dbReference>
<dbReference type="FunFam" id="2.130.10.10:FF:000229">
    <property type="entry name" value="Small nuclear ribonucleoprotein U5 subunit 40"/>
    <property type="match status" value="1"/>
</dbReference>
<keyword evidence="3" id="KW-0507">mRNA processing</keyword>
<feature type="compositionally biased region" description="Basic and acidic residues" evidence="8">
    <location>
        <begin position="93"/>
        <end position="108"/>
    </location>
</feature>
<feature type="repeat" description="WD" evidence="7">
    <location>
        <begin position="307"/>
        <end position="341"/>
    </location>
</feature>
<dbReference type="Pfam" id="PF02037">
    <property type="entry name" value="SAP"/>
    <property type="match status" value="1"/>
</dbReference>
<sequence length="469" mass="51383">MGSLTVEEVKKLRVVDLREELKRRGLDTKGLKAALVKRLKEALVEGEKEASGGPVPDPEPQPEPAAAGAVKETKGGKDEAAAAEGKSNPTLKRGREEEPEKAGEKEKVATGAAAEQTMGDAAAKVGAGTQLVVVKRQKTLAEEYKASAMSMVRVDANGVRRLSSLAAPIMLCEGHASEIFAMKFSPDGSCFATGSMDKQIFLWSTKDDCRNFSVLKGHKNAVLDLHWTSDGDYLCSASPDKTFRVWDAWQGVQVKKWAEHKGFVNSCCPARRGNPQLFLSGSDDGTCKIWDQRWKKSSRTLQDKFQVTSVAFSDHADLVFTGGIDNVVKVWDMRKSKVLYTLKGHGDTITGMSLSNDGNFLLTNAMDNTLRVWDVRPYAPQERCTRVLTGHSHNFEMNLLKCSWSMDDQRVSCGSADALVNIWDVNTGNLLYKLPGHQGSVNEAVFHPKEKIIGSCSTDKKVFLGEVDI</sequence>
<feature type="repeat" description="WD" evidence="7">
    <location>
        <begin position="403"/>
        <end position="433"/>
    </location>
</feature>
<dbReference type="CDD" id="cd00200">
    <property type="entry name" value="WD40"/>
    <property type="match status" value="1"/>
</dbReference>
<dbReference type="InterPro" id="IPR001680">
    <property type="entry name" value="WD40_rpt"/>
</dbReference>
<dbReference type="GO" id="GO:0003723">
    <property type="term" value="F:RNA binding"/>
    <property type="evidence" value="ECO:0007669"/>
    <property type="project" value="TreeGrafter"/>
</dbReference>
<organism evidence="10 11">
    <name type="scientific">Chloropicon primus</name>
    <dbReference type="NCBI Taxonomy" id="1764295"/>
    <lineage>
        <taxon>Eukaryota</taxon>
        <taxon>Viridiplantae</taxon>
        <taxon>Chlorophyta</taxon>
        <taxon>Chloropicophyceae</taxon>
        <taxon>Chloropicales</taxon>
        <taxon>Chloropicaceae</taxon>
        <taxon>Chloropicon</taxon>
    </lineage>
</organism>
<feature type="repeat" description="WD" evidence="7">
    <location>
        <begin position="342"/>
        <end position="376"/>
    </location>
</feature>
<keyword evidence="4" id="KW-0677">Repeat</keyword>
<dbReference type="OrthoDB" id="1068471at2759"/>
<evidence type="ECO:0000256" key="6">
    <source>
        <dbReference type="ARBA" id="ARBA00023242"/>
    </source>
</evidence>
<feature type="region of interest" description="Disordered" evidence="8">
    <location>
        <begin position="44"/>
        <end position="114"/>
    </location>
</feature>
<evidence type="ECO:0000256" key="5">
    <source>
        <dbReference type="ARBA" id="ARBA00023187"/>
    </source>
</evidence>
<dbReference type="InterPro" id="IPR036361">
    <property type="entry name" value="SAP_dom_sf"/>
</dbReference>
<evidence type="ECO:0000256" key="2">
    <source>
        <dbReference type="ARBA" id="ARBA00022574"/>
    </source>
</evidence>